<evidence type="ECO:0000256" key="1">
    <source>
        <dbReference type="ARBA" id="ARBA00005641"/>
    </source>
</evidence>
<reference evidence="7" key="1">
    <citation type="journal article" date="2023" name="Mol. Phylogenet. Evol.">
        <title>Genome-scale phylogeny and comparative genomics of the fungal order Sordariales.</title>
        <authorList>
            <person name="Hensen N."/>
            <person name="Bonometti L."/>
            <person name="Westerberg I."/>
            <person name="Brannstrom I.O."/>
            <person name="Guillou S."/>
            <person name="Cros-Aarteil S."/>
            <person name="Calhoun S."/>
            <person name="Haridas S."/>
            <person name="Kuo A."/>
            <person name="Mondo S."/>
            <person name="Pangilinan J."/>
            <person name="Riley R."/>
            <person name="LaButti K."/>
            <person name="Andreopoulos B."/>
            <person name="Lipzen A."/>
            <person name="Chen C."/>
            <person name="Yan M."/>
            <person name="Daum C."/>
            <person name="Ng V."/>
            <person name="Clum A."/>
            <person name="Steindorff A."/>
            <person name="Ohm R.A."/>
            <person name="Martin F."/>
            <person name="Silar P."/>
            <person name="Natvig D.O."/>
            <person name="Lalanne C."/>
            <person name="Gautier V."/>
            <person name="Ament-Velasquez S.L."/>
            <person name="Kruys A."/>
            <person name="Hutchinson M.I."/>
            <person name="Powell A.J."/>
            <person name="Barry K."/>
            <person name="Miller A.N."/>
            <person name="Grigoriev I.V."/>
            <person name="Debuchy R."/>
            <person name="Gladieux P."/>
            <person name="Hiltunen Thoren M."/>
            <person name="Johannesson H."/>
        </authorList>
    </citation>
    <scope>NUCLEOTIDE SEQUENCE</scope>
    <source>
        <strain evidence="7">SMH4131-1</strain>
    </source>
</reference>
<dbReference type="GO" id="GO:0071555">
    <property type="term" value="P:cell wall organization"/>
    <property type="evidence" value="ECO:0007669"/>
    <property type="project" value="UniProtKB-KW"/>
</dbReference>
<dbReference type="InterPro" id="IPR017853">
    <property type="entry name" value="GH"/>
</dbReference>
<reference evidence="7" key="2">
    <citation type="submission" date="2023-06" db="EMBL/GenBank/DDBJ databases">
        <authorList>
            <consortium name="Lawrence Berkeley National Laboratory"/>
            <person name="Haridas S."/>
            <person name="Hensen N."/>
            <person name="Bonometti L."/>
            <person name="Westerberg I."/>
            <person name="Brannstrom I.O."/>
            <person name="Guillou S."/>
            <person name="Cros-Aarteil S."/>
            <person name="Calhoun S."/>
            <person name="Kuo A."/>
            <person name="Mondo S."/>
            <person name="Pangilinan J."/>
            <person name="Riley R."/>
            <person name="Labutti K."/>
            <person name="Andreopoulos B."/>
            <person name="Lipzen A."/>
            <person name="Chen C."/>
            <person name="Yanf M."/>
            <person name="Daum C."/>
            <person name="Ng V."/>
            <person name="Clum A."/>
            <person name="Steindorff A."/>
            <person name="Ohm R."/>
            <person name="Martin F."/>
            <person name="Silar P."/>
            <person name="Natvig D."/>
            <person name="Lalanne C."/>
            <person name="Gautier V."/>
            <person name="Ament-Velasquez S.L."/>
            <person name="Kruys A."/>
            <person name="Hutchinson M.I."/>
            <person name="Powell A.J."/>
            <person name="Barry K."/>
            <person name="Miller A.N."/>
            <person name="Grigoriev I.V."/>
            <person name="Debuchy R."/>
            <person name="Gladieux P."/>
            <person name="Thoren M.H."/>
            <person name="Johannesson H."/>
        </authorList>
    </citation>
    <scope>NUCLEOTIDE SEQUENCE</scope>
    <source>
        <strain evidence="7">SMH4131-1</strain>
    </source>
</reference>
<dbReference type="Gene3D" id="3.20.20.80">
    <property type="entry name" value="Glycosidases"/>
    <property type="match status" value="1"/>
</dbReference>
<dbReference type="FunFam" id="3.20.20.80:FF:000130">
    <property type="entry name" value="Endoglucanase C"/>
    <property type="match status" value="1"/>
</dbReference>
<organism evidence="7 8">
    <name type="scientific">Cercophora scortea</name>
    <dbReference type="NCBI Taxonomy" id="314031"/>
    <lineage>
        <taxon>Eukaryota</taxon>
        <taxon>Fungi</taxon>
        <taxon>Dikarya</taxon>
        <taxon>Ascomycota</taxon>
        <taxon>Pezizomycotina</taxon>
        <taxon>Sordariomycetes</taxon>
        <taxon>Sordariomycetidae</taxon>
        <taxon>Sordariales</taxon>
        <taxon>Lasiosphaeriaceae</taxon>
        <taxon>Cercophora</taxon>
    </lineage>
</organism>
<evidence type="ECO:0000256" key="3">
    <source>
        <dbReference type="ARBA" id="ARBA00023295"/>
    </source>
</evidence>
<comment type="caution">
    <text evidence="7">The sequence shown here is derived from an EMBL/GenBank/DDBJ whole genome shotgun (WGS) entry which is preliminary data.</text>
</comment>
<keyword evidence="4" id="KW-0961">Cell wall biogenesis/degradation</keyword>
<dbReference type="AlphaFoldDB" id="A0AAE0IA47"/>
<dbReference type="GO" id="GO:0005576">
    <property type="term" value="C:extracellular region"/>
    <property type="evidence" value="ECO:0007669"/>
    <property type="project" value="TreeGrafter"/>
</dbReference>
<evidence type="ECO:0000313" key="7">
    <source>
        <dbReference type="EMBL" id="KAK3321367.1"/>
    </source>
</evidence>
<keyword evidence="8" id="KW-1185">Reference proteome</keyword>
<dbReference type="InterPro" id="IPR001547">
    <property type="entry name" value="Glyco_hydro_5"/>
</dbReference>
<comment type="similarity">
    <text evidence="1 5">Belongs to the glycosyl hydrolase 5 (cellulase A) family.</text>
</comment>
<evidence type="ECO:0000256" key="4">
    <source>
        <dbReference type="ARBA" id="ARBA00023316"/>
    </source>
</evidence>
<proteinExistence type="inferred from homology"/>
<evidence type="ECO:0000256" key="5">
    <source>
        <dbReference type="RuleBase" id="RU361153"/>
    </source>
</evidence>
<keyword evidence="3 5" id="KW-0326">Glycosidase</keyword>
<dbReference type="SUPFAM" id="SSF51445">
    <property type="entry name" value="(Trans)glycosidases"/>
    <property type="match status" value="1"/>
</dbReference>
<evidence type="ECO:0000313" key="8">
    <source>
        <dbReference type="Proteomes" id="UP001286456"/>
    </source>
</evidence>
<gene>
    <name evidence="7" type="ORF">B0T19DRAFT_432169</name>
</gene>
<dbReference type="GO" id="GO:0009251">
    <property type="term" value="P:glucan catabolic process"/>
    <property type="evidence" value="ECO:0007669"/>
    <property type="project" value="TreeGrafter"/>
</dbReference>
<evidence type="ECO:0000259" key="6">
    <source>
        <dbReference type="Pfam" id="PF00150"/>
    </source>
</evidence>
<dbReference type="Pfam" id="PF00150">
    <property type="entry name" value="Cellulase"/>
    <property type="match status" value="1"/>
</dbReference>
<dbReference type="PANTHER" id="PTHR31297">
    <property type="entry name" value="GLUCAN ENDO-1,6-BETA-GLUCOSIDASE B"/>
    <property type="match status" value="1"/>
</dbReference>
<accession>A0AAE0IA47</accession>
<dbReference type="InterPro" id="IPR050386">
    <property type="entry name" value="Glycosyl_hydrolase_5"/>
</dbReference>
<name>A0AAE0IA47_9PEZI</name>
<dbReference type="GO" id="GO:0008422">
    <property type="term" value="F:beta-glucosidase activity"/>
    <property type="evidence" value="ECO:0007669"/>
    <property type="project" value="TreeGrafter"/>
</dbReference>
<sequence>MAPPAPKACLRVQGTDIVDADGKRVILKGTATGGHTNMENFITGYPGHESEMRAAMLEVLGREKYDFFFDKFLEYFFTSSDASFLASLGLNCIRIPINHRHFMDNLNPSVIKPEGFKLVDRIVDACAAEGLYTILDMHTFPGGQNQGWHSDSGIHKALFWDFKDLQDRMVDLWVAIAEHYKGNTWVAGYNPMNEPADPDHVNLQAFYRRVEKAIRAVDPDHILFLDGNTYAMDFSAFKEVLPNCVYAMHDYATMGFPAGEPYVGSPEQNEFLRKSYERKVQFMKEHSVPIWNGEFGPVYASADEKDHEKINGQRYNLLGQQMSIYKQDQISWSIWLYKDIGFQGMVYLNPTTPYIQLLAPFLAKKKRLGLDKWGRDDAQVAHIYAPVIQHFSEEIPERFRDRRYPPQWRLEGHIHRVLRETLFSEILCWEYASYFEGKTLEELDALAGSFRLENCVRRERLNEILRGDAQRGEGGDN</sequence>
<protein>
    <submittedName>
        <fullName evidence="7">Glycoside hydrolase superfamily</fullName>
    </submittedName>
</protein>
<feature type="domain" description="Glycoside hydrolase family 5" evidence="6">
    <location>
        <begin position="79"/>
        <end position="338"/>
    </location>
</feature>
<dbReference type="EMBL" id="JAUEPO010000005">
    <property type="protein sequence ID" value="KAK3321367.1"/>
    <property type="molecule type" value="Genomic_DNA"/>
</dbReference>
<dbReference type="GO" id="GO:0009986">
    <property type="term" value="C:cell surface"/>
    <property type="evidence" value="ECO:0007669"/>
    <property type="project" value="TreeGrafter"/>
</dbReference>
<keyword evidence="2 5" id="KW-0378">Hydrolase</keyword>
<dbReference type="PANTHER" id="PTHR31297:SF13">
    <property type="entry name" value="PUTATIVE-RELATED"/>
    <property type="match status" value="1"/>
</dbReference>
<dbReference type="Proteomes" id="UP001286456">
    <property type="component" value="Unassembled WGS sequence"/>
</dbReference>
<evidence type="ECO:0000256" key="2">
    <source>
        <dbReference type="ARBA" id="ARBA00022801"/>
    </source>
</evidence>